<name>R7TZ83_CAPTE</name>
<dbReference type="InterPro" id="IPR018097">
    <property type="entry name" value="EGF_Ca-bd_CS"/>
</dbReference>
<dbReference type="InterPro" id="IPR009030">
    <property type="entry name" value="Growth_fac_rcpt_cys_sf"/>
</dbReference>
<comment type="subcellular location">
    <subcellularLocation>
        <location evidence="1">Secreted</location>
        <location evidence="1">Extracellular space</location>
        <location evidence="1">Extracellular matrix</location>
    </subcellularLocation>
</comment>
<dbReference type="HOGENOM" id="CLU_006445_0_0_1"/>
<dbReference type="STRING" id="283909.R7TZ83"/>
<reference evidence="14 16" key="2">
    <citation type="journal article" date="2013" name="Nature">
        <title>Insights into bilaterian evolution from three spiralian genomes.</title>
        <authorList>
            <person name="Simakov O."/>
            <person name="Marletaz F."/>
            <person name="Cho S.J."/>
            <person name="Edsinger-Gonzales E."/>
            <person name="Havlak P."/>
            <person name="Hellsten U."/>
            <person name="Kuo D.H."/>
            <person name="Larsson T."/>
            <person name="Lv J."/>
            <person name="Arendt D."/>
            <person name="Savage R."/>
            <person name="Osoegawa K."/>
            <person name="de Jong P."/>
            <person name="Grimwood J."/>
            <person name="Chapman J.A."/>
            <person name="Shapiro H."/>
            <person name="Aerts A."/>
            <person name="Otillar R.P."/>
            <person name="Terry A.Y."/>
            <person name="Boore J.L."/>
            <person name="Grigoriev I.V."/>
            <person name="Lindberg D.R."/>
            <person name="Seaver E.C."/>
            <person name="Weisblat D.A."/>
            <person name="Putnam N.H."/>
            <person name="Rokhsar D.S."/>
        </authorList>
    </citation>
    <scope>NUCLEOTIDE SEQUENCE</scope>
    <source>
        <strain evidence="14 16">I ESC-2004</strain>
    </source>
</reference>
<evidence type="ECO:0000256" key="8">
    <source>
        <dbReference type="ARBA" id="ARBA00022837"/>
    </source>
</evidence>
<dbReference type="Gene3D" id="2.10.25.10">
    <property type="entry name" value="Laminin"/>
    <property type="match status" value="5"/>
</dbReference>
<dbReference type="SMART" id="SM00181">
    <property type="entry name" value="EGF"/>
    <property type="match status" value="5"/>
</dbReference>
<dbReference type="FunFam" id="2.10.25.10:FF:000352">
    <property type="entry name" value="Hemicentin 1"/>
    <property type="match status" value="1"/>
</dbReference>
<keyword evidence="4" id="KW-0272">Extracellular matrix</keyword>
<dbReference type="FunFam" id="2.10.25.10:FF:000037">
    <property type="entry name" value="Signal peptide, CUB domain and EGF-like domain-containing 2"/>
    <property type="match status" value="1"/>
</dbReference>
<feature type="disulfide bond" evidence="11">
    <location>
        <begin position="478"/>
        <end position="488"/>
    </location>
</feature>
<evidence type="ECO:0000256" key="4">
    <source>
        <dbReference type="ARBA" id="ARBA00022530"/>
    </source>
</evidence>
<sequence>MQYRSRDCDSPAPSNGGVFCFGPDSDSRMCSLTECSVDGIWGGWQAWTPCSTSCGGGSRTRTRLCNNPVPSMSGMPCVGIDKQIDYCNSEPCPGVHPRQAVGYLIGEVNGRTFGISHIHTNITYTGRGTEVHAVIIDLDAEIARNLQHIISILTPIYWSTATEIGDVMNGFTLTRGHFRRDVQVVFATGEILKMSHIARGLDENGIMQVDIILNGDIPELPEESNVQVMPYTEDYVQTGPDSLYAFSSRMFKLNGHSLPYAWNHTITYDAERGRMPYLVQTLSVDEVFVHLDISENILQYQLTASVAKGHPSNQCPLGFVLDQAGQFCLDQDECGQMVSPCSHFCHNIFGSFRCSCPSHMALDSSGKICADFNECDVSRPCSNGECINHLGGYKCLCSPGFDWNEDLKECIGKCTGLSYIAMLNNGASHTDANECEDGTHRCQGGEVCVNTRGAYTCVCPRGFRSEGPGRPCVDINECKQRSKCQHTCTNTQGGYVCSCPPGYRLSNNRRTCLDINECEQGKRLCGTDQMCFNTRGSYQCISTPCPNGYISDPQTGYCILRCEQDCPPGMQFKDVLTFKALALPNDIPRNRDLIRLVAYDQFGAHLPRTTFNIVGNEPDLPFGIRLENGKGVVFTTKPLTQQNVFTIRVQAQSYDNQRLFYQTTFLIHISVSMYPY</sequence>
<dbReference type="Gene3D" id="2.40.155.10">
    <property type="entry name" value="Green fluorescent protein"/>
    <property type="match status" value="1"/>
</dbReference>
<dbReference type="EMBL" id="AMQN01002320">
    <property type="status" value="NOT_ANNOTATED_CDS"/>
    <property type="molecule type" value="Genomic_DNA"/>
</dbReference>
<keyword evidence="16" id="KW-1185">Reference proteome</keyword>
<feature type="domain" description="EGF-like" evidence="12">
    <location>
        <begin position="474"/>
        <end position="513"/>
    </location>
</feature>
<dbReference type="AlphaFoldDB" id="R7TZ83"/>
<comment type="similarity">
    <text evidence="2">Belongs to the fibulin family.</text>
</comment>
<dbReference type="GO" id="GO:0005509">
    <property type="term" value="F:calcium ion binding"/>
    <property type="evidence" value="ECO:0007669"/>
    <property type="project" value="InterPro"/>
</dbReference>
<dbReference type="FunFam" id="2.20.100.10:FF:000007">
    <property type="entry name" value="Thrombospondin 1"/>
    <property type="match status" value="1"/>
</dbReference>
<dbReference type="InterPro" id="IPR009017">
    <property type="entry name" value="GFP"/>
</dbReference>
<keyword evidence="8" id="KW-0106">Calcium</keyword>
<dbReference type="EMBL" id="KB308885">
    <property type="protein sequence ID" value="ELT96245.1"/>
    <property type="molecule type" value="Genomic_DNA"/>
</dbReference>
<dbReference type="CDD" id="cd00054">
    <property type="entry name" value="EGF_CA"/>
    <property type="match status" value="4"/>
</dbReference>
<dbReference type="Pfam" id="PF07474">
    <property type="entry name" value="G2F"/>
    <property type="match status" value="1"/>
</dbReference>
<dbReference type="PROSITE" id="PS01187">
    <property type="entry name" value="EGF_CA"/>
    <property type="match status" value="2"/>
</dbReference>
<evidence type="ECO:0000256" key="10">
    <source>
        <dbReference type="ARBA" id="ARBA00023180"/>
    </source>
</evidence>
<dbReference type="FunFam" id="2.10.25.10:FF:000014">
    <property type="entry name" value="Latent-transforming growth factor beta-binding protein 3"/>
    <property type="match status" value="1"/>
</dbReference>
<keyword evidence="3" id="KW-0964">Secreted</keyword>
<evidence type="ECO:0000313" key="15">
    <source>
        <dbReference type="EnsemblMetazoa" id="CapteP19980"/>
    </source>
</evidence>
<evidence type="ECO:0008006" key="17">
    <source>
        <dbReference type="Google" id="ProtNLM"/>
    </source>
</evidence>
<evidence type="ECO:0000256" key="1">
    <source>
        <dbReference type="ARBA" id="ARBA00004498"/>
    </source>
</evidence>
<dbReference type="InterPro" id="IPR049883">
    <property type="entry name" value="NOTCH1_EGF-like"/>
</dbReference>
<dbReference type="InterPro" id="IPR006605">
    <property type="entry name" value="G2_nidogen/fibulin_G2F"/>
</dbReference>
<dbReference type="SUPFAM" id="SSF57184">
    <property type="entry name" value="Growth factor receptor domain"/>
    <property type="match status" value="2"/>
</dbReference>
<evidence type="ECO:0000256" key="11">
    <source>
        <dbReference type="PROSITE-ProRule" id="PRU00076"/>
    </source>
</evidence>
<dbReference type="SMART" id="SM00179">
    <property type="entry name" value="EGF_CA"/>
    <property type="match status" value="5"/>
</dbReference>
<evidence type="ECO:0000256" key="5">
    <source>
        <dbReference type="ARBA" id="ARBA00022536"/>
    </source>
</evidence>
<feature type="domain" description="EGF-like" evidence="12">
    <location>
        <begin position="431"/>
        <end position="469"/>
    </location>
</feature>
<protein>
    <recommendedName>
        <fullName evidence="17">Hemicentin 1</fullName>
    </recommendedName>
</protein>
<keyword evidence="5 11" id="KW-0245">EGF-like domain</keyword>
<dbReference type="CDD" id="cd11304">
    <property type="entry name" value="Cadherin_repeat"/>
    <property type="match status" value="1"/>
</dbReference>
<evidence type="ECO:0000259" key="13">
    <source>
        <dbReference type="PROSITE" id="PS50993"/>
    </source>
</evidence>
<evidence type="ECO:0000313" key="14">
    <source>
        <dbReference type="EMBL" id="ELT96245.1"/>
    </source>
</evidence>
<dbReference type="SUPFAM" id="SSF82895">
    <property type="entry name" value="TSP-1 type 1 repeat"/>
    <property type="match status" value="1"/>
</dbReference>
<evidence type="ECO:0000313" key="16">
    <source>
        <dbReference type="Proteomes" id="UP000014760"/>
    </source>
</evidence>
<dbReference type="SMART" id="SM00682">
    <property type="entry name" value="G2F"/>
    <property type="match status" value="1"/>
</dbReference>
<feature type="domain" description="EGF-like" evidence="12">
    <location>
        <begin position="371"/>
        <end position="411"/>
    </location>
</feature>
<evidence type="ECO:0000256" key="7">
    <source>
        <dbReference type="ARBA" id="ARBA00022737"/>
    </source>
</evidence>
<dbReference type="InterPro" id="IPR000152">
    <property type="entry name" value="EGF-type_Asp/Asn_hydroxyl_site"/>
</dbReference>
<dbReference type="Pfam" id="PF07645">
    <property type="entry name" value="EGF_CA"/>
    <property type="match status" value="3"/>
</dbReference>
<dbReference type="Pfam" id="PF00090">
    <property type="entry name" value="TSP_1"/>
    <property type="match status" value="2"/>
</dbReference>
<dbReference type="PROSITE" id="PS50993">
    <property type="entry name" value="NIDOGEN_G2"/>
    <property type="match status" value="1"/>
</dbReference>
<dbReference type="Proteomes" id="UP000014760">
    <property type="component" value="Unassembled WGS sequence"/>
</dbReference>
<dbReference type="Pfam" id="PF12662">
    <property type="entry name" value="cEGF"/>
    <property type="match status" value="1"/>
</dbReference>
<accession>R7TZ83</accession>
<dbReference type="EnsemblMetazoa" id="CapteT19980">
    <property type="protein sequence ID" value="CapteP19980"/>
    <property type="gene ID" value="CapteG19980"/>
</dbReference>
<dbReference type="InterPro" id="IPR052235">
    <property type="entry name" value="Nephronectin_domain"/>
</dbReference>
<dbReference type="OrthoDB" id="5985519at2759"/>
<feature type="domain" description="Nidogen G2 beta-barrel" evidence="13">
    <location>
        <begin position="96"/>
        <end position="316"/>
    </location>
</feature>
<dbReference type="InterPro" id="IPR026823">
    <property type="entry name" value="cEGF"/>
</dbReference>
<dbReference type="PROSITE" id="PS00010">
    <property type="entry name" value="ASX_HYDROXYL"/>
    <property type="match status" value="4"/>
</dbReference>
<dbReference type="FunFam" id="2.10.25.10:FF:000210">
    <property type="entry name" value="Hemicentin 1"/>
    <property type="match status" value="1"/>
</dbReference>
<dbReference type="InterPro" id="IPR001881">
    <property type="entry name" value="EGF-like_Ca-bd_dom"/>
</dbReference>
<evidence type="ECO:0000259" key="12">
    <source>
        <dbReference type="PROSITE" id="PS50026"/>
    </source>
</evidence>
<organism evidence="14">
    <name type="scientific">Capitella teleta</name>
    <name type="common">Polychaete worm</name>
    <dbReference type="NCBI Taxonomy" id="283909"/>
    <lineage>
        <taxon>Eukaryota</taxon>
        <taxon>Metazoa</taxon>
        <taxon>Spiralia</taxon>
        <taxon>Lophotrochozoa</taxon>
        <taxon>Annelida</taxon>
        <taxon>Polychaeta</taxon>
        <taxon>Sedentaria</taxon>
        <taxon>Scolecida</taxon>
        <taxon>Capitellidae</taxon>
        <taxon>Capitella</taxon>
    </lineage>
</organism>
<dbReference type="InterPro" id="IPR000742">
    <property type="entry name" value="EGF"/>
</dbReference>
<evidence type="ECO:0000256" key="2">
    <source>
        <dbReference type="ARBA" id="ARBA00006127"/>
    </source>
</evidence>
<dbReference type="Gene3D" id="2.20.100.10">
    <property type="entry name" value="Thrombospondin type-1 (TSP1) repeat"/>
    <property type="match status" value="2"/>
</dbReference>
<evidence type="ECO:0000256" key="9">
    <source>
        <dbReference type="ARBA" id="ARBA00023157"/>
    </source>
</evidence>
<dbReference type="OMA" id="CTEDECA"/>
<reference evidence="16" key="1">
    <citation type="submission" date="2012-12" db="EMBL/GenBank/DDBJ databases">
        <authorList>
            <person name="Hellsten U."/>
            <person name="Grimwood J."/>
            <person name="Chapman J.A."/>
            <person name="Shapiro H."/>
            <person name="Aerts A."/>
            <person name="Otillar R.P."/>
            <person name="Terry A.Y."/>
            <person name="Boore J.L."/>
            <person name="Simakov O."/>
            <person name="Marletaz F."/>
            <person name="Cho S.-J."/>
            <person name="Edsinger-Gonzales E."/>
            <person name="Havlak P."/>
            <person name="Kuo D.-H."/>
            <person name="Larsson T."/>
            <person name="Lv J."/>
            <person name="Arendt D."/>
            <person name="Savage R."/>
            <person name="Osoegawa K."/>
            <person name="de Jong P."/>
            <person name="Lindberg D.R."/>
            <person name="Seaver E.C."/>
            <person name="Weisblat D.A."/>
            <person name="Putnam N.H."/>
            <person name="Grigoriev I.V."/>
            <person name="Rokhsar D.S."/>
        </authorList>
    </citation>
    <scope>NUCLEOTIDE SEQUENCE</scope>
    <source>
        <strain evidence="16">I ESC-2004</strain>
    </source>
</reference>
<dbReference type="SMART" id="SM00209">
    <property type="entry name" value="TSP1"/>
    <property type="match status" value="1"/>
</dbReference>
<dbReference type="PROSITE" id="PS50026">
    <property type="entry name" value="EGF_3"/>
    <property type="match status" value="3"/>
</dbReference>
<keyword evidence="6" id="KW-0732">Signal</keyword>
<dbReference type="SUPFAM" id="SSF54511">
    <property type="entry name" value="GFP-like"/>
    <property type="match status" value="1"/>
</dbReference>
<comment type="caution">
    <text evidence="11">Lacks conserved residue(s) required for the propagation of feature annotation.</text>
</comment>
<dbReference type="PROSITE" id="PS01186">
    <property type="entry name" value="EGF_2"/>
    <property type="match status" value="2"/>
</dbReference>
<gene>
    <name evidence="14" type="ORF">CAPTEDRAFT_19980</name>
</gene>
<keyword evidence="7" id="KW-0677">Repeat</keyword>
<evidence type="ECO:0000256" key="3">
    <source>
        <dbReference type="ARBA" id="ARBA00022525"/>
    </source>
</evidence>
<dbReference type="PROSITE" id="PS50092">
    <property type="entry name" value="TSP1"/>
    <property type="match status" value="2"/>
</dbReference>
<dbReference type="PANTHER" id="PTHR24050">
    <property type="entry name" value="PA14 DOMAIN-CONTAINING PROTEIN"/>
    <property type="match status" value="1"/>
</dbReference>
<dbReference type="InterPro" id="IPR000884">
    <property type="entry name" value="TSP1_rpt"/>
</dbReference>
<dbReference type="InterPro" id="IPR036383">
    <property type="entry name" value="TSP1_rpt_sf"/>
</dbReference>
<keyword evidence="9 11" id="KW-1015">Disulfide bond</keyword>
<reference evidence="15" key="3">
    <citation type="submission" date="2015-06" db="UniProtKB">
        <authorList>
            <consortium name="EnsemblMetazoa"/>
        </authorList>
    </citation>
    <scope>IDENTIFICATION</scope>
</reference>
<keyword evidence="10" id="KW-0325">Glycoprotein</keyword>
<dbReference type="PANTHER" id="PTHR24050:SF27">
    <property type="entry name" value="FIBRILLIN-1"/>
    <property type="match status" value="1"/>
</dbReference>
<proteinExistence type="inferred from homology"/>
<evidence type="ECO:0000256" key="6">
    <source>
        <dbReference type="ARBA" id="ARBA00022729"/>
    </source>
</evidence>